<dbReference type="InterPro" id="IPR002498">
    <property type="entry name" value="PInositol-4-P-4/5-kinase_core"/>
</dbReference>
<sequence>MTTKFPKTSIDDGEQTTEVGSAEDSYRESDVHYSASSGINTQEAGSPKNLDLLTHLPGSTSPEKVATIDAHPSVPTSPGALLFDGDPRMLLLLGHDDVVVAVYDEEATKHYAHVTDNVVEREKAKEMAERDLLERQGSEQMAHPLHPTDGATDTDSVKANESFFEQAVAKLEEIENPLTSTKSSQMAKKTINFGEDTPQGKVKFSVVCYFAKQFDYLRKRCCNGNTYPCKKWGAQGGKSNVFFADDRFVVKQVSRTELNSFLDFAPAYFKYMREALDTGNPTCLAKILGVYEVKVTRGSRETKMDVIVMEKFLFGRKISRLHDLKGSKRSRYNTDKSGTNQVLLDSILLEAMPTSPIFVGSKAKRLSERAVWNDTHFLSVRLVLTANCAS</sequence>
<evidence type="ECO:0000259" key="3">
    <source>
        <dbReference type="PROSITE" id="PS51455"/>
    </source>
</evidence>
<gene>
    <name evidence="4" type="ORF">MARPO_0106s0058</name>
</gene>
<name>A0A2R6WDD9_MARPO</name>
<dbReference type="GO" id="GO:0046488">
    <property type="term" value="P:phosphatidylinositol metabolic process"/>
    <property type="evidence" value="ECO:0007669"/>
    <property type="project" value="UniProtKB-UniRule"/>
</dbReference>
<dbReference type="Proteomes" id="UP000244005">
    <property type="component" value="Unassembled WGS sequence"/>
</dbReference>
<dbReference type="AlphaFoldDB" id="A0A2R6WDD9"/>
<evidence type="ECO:0000313" key="5">
    <source>
        <dbReference type="Proteomes" id="UP000244005"/>
    </source>
</evidence>
<keyword evidence="1" id="KW-0547">Nucleotide-binding</keyword>
<dbReference type="GO" id="GO:0005524">
    <property type="term" value="F:ATP binding"/>
    <property type="evidence" value="ECO:0007669"/>
    <property type="project" value="UniProtKB-UniRule"/>
</dbReference>
<dbReference type="OrthoDB" id="158357at2759"/>
<dbReference type="GO" id="GO:0052742">
    <property type="term" value="F:phosphatidylinositol kinase activity"/>
    <property type="evidence" value="ECO:0007669"/>
    <property type="project" value="InterPro"/>
</dbReference>
<dbReference type="Gene3D" id="3.30.810.10">
    <property type="entry name" value="2-Layer Sandwich"/>
    <property type="match status" value="1"/>
</dbReference>
<feature type="compositionally biased region" description="Polar residues" evidence="2">
    <location>
        <begin position="34"/>
        <end position="44"/>
    </location>
</feature>
<feature type="region of interest" description="Disordered" evidence="2">
    <location>
        <begin position="135"/>
        <end position="155"/>
    </location>
</feature>
<dbReference type="InterPro" id="IPR027483">
    <property type="entry name" value="PInositol-4-P-4/5-kinase_C_sf"/>
</dbReference>
<feature type="region of interest" description="Disordered" evidence="2">
    <location>
        <begin position="56"/>
        <end position="75"/>
    </location>
</feature>
<keyword evidence="1" id="KW-0418">Kinase</keyword>
<reference evidence="5" key="1">
    <citation type="journal article" date="2017" name="Cell">
        <title>Insights into land plant evolution garnered from the Marchantia polymorpha genome.</title>
        <authorList>
            <person name="Bowman J.L."/>
            <person name="Kohchi T."/>
            <person name="Yamato K.T."/>
            <person name="Jenkins J."/>
            <person name="Shu S."/>
            <person name="Ishizaki K."/>
            <person name="Yamaoka S."/>
            <person name="Nishihama R."/>
            <person name="Nakamura Y."/>
            <person name="Berger F."/>
            <person name="Adam C."/>
            <person name="Aki S.S."/>
            <person name="Althoff F."/>
            <person name="Araki T."/>
            <person name="Arteaga-Vazquez M.A."/>
            <person name="Balasubrmanian S."/>
            <person name="Barry K."/>
            <person name="Bauer D."/>
            <person name="Boehm C.R."/>
            <person name="Briginshaw L."/>
            <person name="Caballero-Perez J."/>
            <person name="Catarino B."/>
            <person name="Chen F."/>
            <person name="Chiyoda S."/>
            <person name="Chovatia M."/>
            <person name="Davies K.M."/>
            <person name="Delmans M."/>
            <person name="Demura T."/>
            <person name="Dierschke T."/>
            <person name="Dolan L."/>
            <person name="Dorantes-Acosta A.E."/>
            <person name="Eklund D.M."/>
            <person name="Florent S.N."/>
            <person name="Flores-Sandoval E."/>
            <person name="Fujiyama A."/>
            <person name="Fukuzawa H."/>
            <person name="Galik B."/>
            <person name="Grimanelli D."/>
            <person name="Grimwood J."/>
            <person name="Grossniklaus U."/>
            <person name="Hamada T."/>
            <person name="Haseloff J."/>
            <person name="Hetherington A.J."/>
            <person name="Higo A."/>
            <person name="Hirakawa Y."/>
            <person name="Hundley H.N."/>
            <person name="Ikeda Y."/>
            <person name="Inoue K."/>
            <person name="Inoue S.I."/>
            <person name="Ishida S."/>
            <person name="Jia Q."/>
            <person name="Kakita M."/>
            <person name="Kanazawa T."/>
            <person name="Kawai Y."/>
            <person name="Kawashima T."/>
            <person name="Kennedy M."/>
            <person name="Kinose K."/>
            <person name="Kinoshita T."/>
            <person name="Kohara Y."/>
            <person name="Koide E."/>
            <person name="Komatsu K."/>
            <person name="Kopischke S."/>
            <person name="Kubo M."/>
            <person name="Kyozuka J."/>
            <person name="Lagercrantz U."/>
            <person name="Lin S.S."/>
            <person name="Lindquist E."/>
            <person name="Lipzen A.M."/>
            <person name="Lu C.W."/>
            <person name="De Luna E."/>
            <person name="Martienssen R.A."/>
            <person name="Minamino N."/>
            <person name="Mizutani M."/>
            <person name="Mizutani M."/>
            <person name="Mochizuki N."/>
            <person name="Monte I."/>
            <person name="Mosher R."/>
            <person name="Nagasaki H."/>
            <person name="Nakagami H."/>
            <person name="Naramoto S."/>
            <person name="Nishitani K."/>
            <person name="Ohtani M."/>
            <person name="Okamoto T."/>
            <person name="Okumura M."/>
            <person name="Phillips J."/>
            <person name="Pollak B."/>
            <person name="Reinders A."/>
            <person name="Rovekamp M."/>
            <person name="Sano R."/>
            <person name="Sawa S."/>
            <person name="Schmid M.W."/>
            <person name="Shirakawa M."/>
            <person name="Solano R."/>
            <person name="Spunde A."/>
            <person name="Suetsugu N."/>
            <person name="Sugano S."/>
            <person name="Sugiyama A."/>
            <person name="Sun R."/>
            <person name="Suzuki Y."/>
            <person name="Takenaka M."/>
            <person name="Takezawa D."/>
            <person name="Tomogane H."/>
            <person name="Tsuzuki M."/>
            <person name="Ueda T."/>
            <person name="Umeda M."/>
            <person name="Ward J.M."/>
            <person name="Watanabe Y."/>
            <person name="Yazaki K."/>
            <person name="Yokoyama R."/>
            <person name="Yoshitake Y."/>
            <person name="Yotsui I."/>
            <person name="Zachgo S."/>
            <person name="Schmutz J."/>
        </authorList>
    </citation>
    <scope>NUCLEOTIDE SEQUENCE [LARGE SCALE GENOMIC DNA]</scope>
    <source>
        <strain evidence="5">Tak-1</strain>
    </source>
</reference>
<dbReference type="SMART" id="SM00330">
    <property type="entry name" value="PIPKc"/>
    <property type="match status" value="1"/>
</dbReference>
<dbReference type="Gene3D" id="3.30.800.10">
    <property type="entry name" value="Phosphatidylinositol Phosphate Kinase II Beta"/>
    <property type="match status" value="1"/>
</dbReference>
<evidence type="ECO:0000256" key="1">
    <source>
        <dbReference type="PROSITE-ProRule" id="PRU00781"/>
    </source>
</evidence>
<feature type="domain" description="PIPK" evidence="3">
    <location>
        <begin position="129"/>
        <end position="390"/>
    </location>
</feature>
<evidence type="ECO:0000313" key="4">
    <source>
        <dbReference type="EMBL" id="PTQ31873.1"/>
    </source>
</evidence>
<keyword evidence="1" id="KW-0067">ATP-binding</keyword>
<dbReference type="InterPro" id="IPR027484">
    <property type="entry name" value="PInositol-4-P-5-kinase_N"/>
</dbReference>
<organism evidence="4 5">
    <name type="scientific">Marchantia polymorpha</name>
    <name type="common">Common liverwort</name>
    <name type="synonym">Marchantia aquatica</name>
    <dbReference type="NCBI Taxonomy" id="3197"/>
    <lineage>
        <taxon>Eukaryota</taxon>
        <taxon>Viridiplantae</taxon>
        <taxon>Streptophyta</taxon>
        <taxon>Embryophyta</taxon>
        <taxon>Marchantiophyta</taxon>
        <taxon>Marchantiopsida</taxon>
        <taxon>Marchantiidae</taxon>
        <taxon>Marchantiales</taxon>
        <taxon>Marchantiaceae</taxon>
        <taxon>Marchantia</taxon>
    </lineage>
</organism>
<keyword evidence="5" id="KW-1185">Reference proteome</keyword>
<dbReference type="Pfam" id="PF01504">
    <property type="entry name" value="PIP5K"/>
    <property type="match status" value="1"/>
</dbReference>
<dbReference type="PROSITE" id="PS51455">
    <property type="entry name" value="PIPK"/>
    <property type="match status" value="1"/>
</dbReference>
<dbReference type="SUPFAM" id="SSF56104">
    <property type="entry name" value="SAICAR synthase-like"/>
    <property type="match status" value="1"/>
</dbReference>
<protein>
    <recommendedName>
        <fullName evidence="3">PIPK domain-containing protein</fullName>
    </recommendedName>
</protein>
<proteinExistence type="predicted"/>
<dbReference type="PANTHER" id="PTHR45748:SF7">
    <property type="entry name" value="1-PHOSPHATIDYLINOSITOL 3-PHOSPHATE 5-KINASE-RELATED"/>
    <property type="match status" value="1"/>
</dbReference>
<feature type="region of interest" description="Disordered" evidence="2">
    <location>
        <begin position="1"/>
        <end position="49"/>
    </location>
</feature>
<evidence type="ECO:0000256" key="2">
    <source>
        <dbReference type="SAM" id="MobiDB-lite"/>
    </source>
</evidence>
<accession>A0A2R6WDD9</accession>
<dbReference type="EMBL" id="KZ772778">
    <property type="protein sequence ID" value="PTQ31873.1"/>
    <property type="molecule type" value="Genomic_DNA"/>
</dbReference>
<keyword evidence="1" id="KW-0808">Transferase</keyword>
<dbReference type="PANTHER" id="PTHR45748">
    <property type="entry name" value="1-PHOSPHATIDYLINOSITOL 3-PHOSPHATE 5-KINASE-RELATED"/>
    <property type="match status" value="1"/>
</dbReference>